<keyword evidence="2" id="KW-0812">Transmembrane</keyword>
<feature type="transmembrane region" description="Helical" evidence="2">
    <location>
        <begin position="12"/>
        <end position="32"/>
    </location>
</feature>
<dbReference type="EMBL" id="CP066681">
    <property type="protein sequence ID" value="QQG36644.1"/>
    <property type="molecule type" value="Genomic_DNA"/>
</dbReference>
<protein>
    <recommendedName>
        <fullName evidence="3">Band 7 domain-containing protein</fullName>
    </recommendedName>
</protein>
<organism evidence="4 5">
    <name type="scientific">Micavibrio aeruginosavorus</name>
    <dbReference type="NCBI Taxonomy" id="349221"/>
    <lineage>
        <taxon>Bacteria</taxon>
        <taxon>Pseudomonadati</taxon>
        <taxon>Bdellovibrionota</taxon>
        <taxon>Bdellovibrionia</taxon>
        <taxon>Bdellovibrionales</taxon>
        <taxon>Pseudobdellovibrionaceae</taxon>
        <taxon>Micavibrio</taxon>
    </lineage>
</organism>
<dbReference type="InterPro" id="IPR036013">
    <property type="entry name" value="Band_7/SPFH_dom_sf"/>
</dbReference>
<dbReference type="InterPro" id="IPR001107">
    <property type="entry name" value="Band_7"/>
</dbReference>
<keyword evidence="2" id="KW-0472">Membrane</keyword>
<dbReference type="Pfam" id="PF01145">
    <property type="entry name" value="Band_7"/>
    <property type="match status" value="1"/>
</dbReference>
<accession>A0A7T5R361</accession>
<comment type="subcellular location">
    <subcellularLocation>
        <location evidence="1">Membrane</location>
        <topology evidence="1">Single-pass membrane protein</topology>
    </subcellularLocation>
</comment>
<dbReference type="Gene3D" id="3.30.479.30">
    <property type="entry name" value="Band 7 domain"/>
    <property type="match status" value="1"/>
</dbReference>
<evidence type="ECO:0000313" key="5">
    <source>
        <dbReference type="Proteomes" id="UP000595362"/>
    </source>
</evidence>
<sequence>MDMNNVLEIVMQWGGGIVAVFILLLILSKILVNVGADELAVTERRFFGVALERGRVFAMPGQIGLQARYLPPGLHVIPWPLVRVVYKPTFLSINADELGIVEATDGVPLSAGRIFADDVAGVTHNNFQDPVGFLAKGGIRGKQLRFLTNGTFKIHPYMFKVTKIKKTYIPEGSIGVITALDGAPLEPGQLLGRSTENHENFQRAEDFLKNGGQKGPQIDFLRPGTYNINTEIFKVEIHPAIQIPERQIGVIEALDGLPMDKNEVVASTPDGHNNFQDGQKFLNNGGKRGPQEKILTPGTYYINPYLFTVSWQPQTLIEQGEAGVLISNIGLDPSGLEHDGTEIESDDKYHARYVVPAGYRGIQKDVLGPGAYNINPMAYRVVIIQTRTRSLDWSAERMQNRAPEANIFGPFQVVSHDGFPMQIEVRCQYRIQPQNAPYIVQKLGSVRELESNVIHPQIDGIFRAQVSRSPAIAYQQNRAEEQKAAEEAVRHDLVNYRVDVVSVMITNIVLPEELMHTTQQKNLAEQEKSMFDAKQQAEQRRIEFEKTKTEADAQVSIITAEAGIKVAQHEARQVEERARGDANRIRMLAEADAMKTQQVGDAEAGVIRTKGEAQAKAYRDQVDALTAQGVTTVEVMKAISAAGLKITPDIHVSGTPGGGGDSGGLVQVLLAQMVQNKASGTNAQ</sequence>
<feature type="domain" description="Band 7" evidence="3">
    <location>
        <begin position="350"/>
        <end position="522"/>
    </location>
</feature>
<gene>
    <name evidence="4" type="ORF">HYS17_02395</name>
</gene>
<evidence type="ECO:0000256" key="2">
    <source>
        <dbReference type="SAM" id="Phobius"/>
    </source>
</evidence>
<reference evidence="4 5" key="1">
    <citation type="submission" date="2020-07" db="EMBL/GenBank/DDBJ databases">
        <title>Huge and variable diversity of episymbiotic CPR bacteria and DPANN archaea in groundwater ecosystems.</title>
        <authorList>
            <person name="He C.Y."/>
            <person name="Keren R."/>
            <person name="Whittaker M."/>
            <person name="Farag I.F."/>
            <person name="Doudna J."/>
            <person name="Cate J.H.D."/>
            <person name="Banfield J.F."/>
        </authorList>
    </citation>
    <scope>NUCLEOTIDE SEQUENCE [LARGE SCALE GENOMIC DNA]</scope>
    <source>
        <strain evidence="4">NC_groundwater_70_Ag_B-0.1um_54_66</strain>
    </source>
</reference>
<evidence type="ECO:0000256" key="1">
    <source>
        <dbReference type="ARBA" id="ARBA00004167"/>
    </source>
</evidence>
<dbReference type="Proteomes" id="UP000595362">
    <property type="component" value="Chromosome"/>
</dbReference>
<dbReference type="GO" id="GO:0016020">
    <property type="term" value="C:membrane"/>
    <property type="evidence" value="ECO:0007669"/>
    <property type="project" value="UniProtKB-SubCell"/>
</dbReference>
<dbReference type="SUPFAM" id="SSF117892">
    <property type="entry name" value="Band 7/SPFH domain"/>
    <property type="match status" value="1"/>
</dbReference>
<dbReference type="AlphaFoldDB" id="A0A7T5R361"/>
<keyword evidence="2" id="KW-1133">Transmembrane helix</keyword>
<evidence type="ECO:0000313" key="4">
    <source>
        <dbReference type="EMBL" id="QQG36644.1"/>
    </source>
</evidence>
<proteinExistence type="predicted"/>
<dbReference type="SMART" id="SM00244">
    <property type="entry name" value="PHB"/>
    <property type="match status" value="1"/>
</dbReference>
<name>A0A7T5R361_9BACT</name>
<evidence type="ECO:0000259" key="3">
    <source>
        <dbReference type="SMART" id="SM00244"/>
    </source>
</evidence>